<accession>A0A2T4BZQ2</accession>
<dbReference type="InterPro" id="IPR046676">
    <property type="entry name" value="DUF6546"/>
</dbReference>
<proteinExistence type="predicted"/>
<keyword evidence="3" id="KW-1185">Reference proteome</keyword>
<reference evidence="2 3" key="1">
    <citation type="submission" date="2016-07" db="EMBL/GenBank/DDBJ databases">
        <title>Multiple horizontal gene transfer events from other fungi enriched the ability of initially mycotrophic Trichoderma (Ascomycota) to feed on dead plant biomass.</title>
        <authorList>
            <consortium name="DOE Joint Genome Institute"/>
            <person name="Aerts A."/>
            <person name="Atanasova L."/>
            <person name="Chenthamara K."/>
            <person name="Zhang J."/>
            <person name="Grujic M."/>
            <person name="Henrissat B."/>
            <person name="Kuo A."/>
            <person name="Salamov A."/>
            <person name="Lipzen A."/>
            <person name="Labutti K."/>
            <person name="Barry K."/>
            <person name="Miao Y."/>
            <person name="Rahimi M.J."/>
            <person name="Shen Q."/>
            <person name="Grigoriev I.V."/>
            <person name="Kubicek C.P."/>
            <person name="Druzhinina I.S."/>
        </authorList>
    </citation>
    <scope>NUCLEOTIDE SEQUENCE [LARGE SCALE GENOMIC DNA]</scope>
    <source>
        <strain evidence="2 3">ATCC 18648</strain>
    </source>
</reference>
<name>A0A2T4BZQ2_TRILO</name>
<dbReference type="Proteomes" id="UP000240760">
    <property type="component" value="Unassembled WGS sequence"/>
</dbReference>
<sequence length="401" mass="45988">MRVGAPWSGLPCEIRHSILMVIVRDRYPGWASLASVCTEWQSVIETENLRKITLDEDSLKELKKNITNERRDRVQHIYLNVGLLTYDCNFCREEEDMIEMGVNTGLVIGPLFKLLKVLSSWPSRSPGKGLKLELNAYSDSDCMHWRNVARSGRHQLRGTPFVPSLHPAFDMVLDIDTPETTVRKLVIFENTSDELSVALHEIPGYDNFQEQVMPIITGAFAWASTAYEEIWVSLLFDARIFFCYCLEDYTWWNLRSLCLTSLVLHSEFPADAAALLHKAATVAMRMPKLHTLVLWNGEQQGHACAFIYRNSSLGPSITWRGTWDIDLYLTAVIVDAWKAVVSQTGWEDLSVCFERVQEEICCLGDAIYYLRLPCQVIEPQSLWEMRREERMIVPSSLIEVE</sequence>
<dbReference type="AlphaFoldDB" id="A0A2T4BZQ2"/>
<protein>
    <recommendedName>
        <fullName evidence="1">DUF6546 domain-containing protein</fullName>
    </recommendedName>
</protein>
<gene>
    <name evidence="2" type="ORF">M440DRAFT_1445090</name>
</gene>
<evidence type="ECO:0000259" key="1">
    <source>
        <dbReference type="Pfam" id="PF20183"/>
    </source>
</evidence>
<evidence type="ECO:0000313" key="3">
    <source>
        <dbReference type="Proteomes" id="UP000240760"/>
    </source>
</evidence>
<dbReference type="EMBL" id="KZ679135">
    <property type="protein sequence ID" value="PTB74715.1"/>
    <property type="molecule type" value="Genomic_DNA"/>
</dbReference>
<dbReference type="Pfam" id="PF20183">
    <property type="entry name" value="DUF6546"/>
    <property type="match status" value="1"/>
</dbReference>
<organism evidence="2 3">
    <name type="scientific">Trichoderma longibrachiatum ATCC 18648</name>
    <dbReference type="NCBI Taxonomy" id="983965"/>
    <lineage>
        <taxon>Eukaryota</taxon>
        <taxon>Fungi</taxon>
        <taxon>Dikarya</taxon>
        <taxon>Ascomycota</taxon>
        <taxon>Pezizomycotina</taxon>
        <taxon>Sordariomycetes</taxon>
        <taxon>Hypocreomycetidae</taxon>
        <taxon>Hypocreales</taxon>
        <taxon>Hypocreaceae</taxon>
        <taxon>Trichoderma</taxon>
    </lineage>
</organism>
<evidence type="ECO:0000313" key="2">
    <source>
        <dbReference type="EMBL" id="PTB74715.1"/>
    </source>
</evidence>
<dbReference type="OrthoDB" id="3728558at2759"/>
<feature type="domain" description="DUF6546" evidence="1">
    <location>
        <begin position="180"/>
        <end position="378"/>
    </location>
</feature>